<dbReference type="AlphaFoldDB" id="A0A5A7U305"/>
<accession>A0A5A7U305</accession>
<proteinExistence type="predicted"/>
<feature type="compositionally biased region" description="Polar residues" evidence="1">
    <location>
        <begin position="132"/>
        <end position="144"/>
    </location>
</feature>
<dbReference type="Proteomes" id="UP000321393">
    <property type="component" value="Unassembled WGS sequence"/>
</dbReference>
<organism evidence="2 4">
    <name type="scientific">Cucumis melo var. makuwa</name>
    <name type="common">Oriental melon</name>
    <dbReference type="NCBI Taxonomy" id="1194695"/>
    <lineage>
        <taxon>Eukaryota</taxon>
        <taxon>Viridiplantae</taxon>
        <taxon>Streptophyta</taxon>
        <taxon>Embryophyta</taxon>
        <taxon>Tracheophyta</taxon>
        <taxon>Spermatophyta</taxon>
        <taxon>Magnoliopsida</taxon>
        <taxon>eudicotyledons</taxon>
        <taxon>Gunneridae</taxon>
        <taxon>Pentapetalae</taxon>
        <taxon>rosids</taxon>
        <taxon>fabids</taxon>
        <taxon>Cucurbitales</taxon>
        <taxon>Cucurbitaceae</taxon>
        <taxon>Benincaseae</taxon>
        <taxon>Cucumis</taxon>
    </lineage>
</organism>
<dbReference type="CDD" id="cd09272">
    <property type="entry name" value="RNase_HI_RT_Ty1"/>
    <property type="match status" value="1"/>
</dbReference>
<dbReference type="OrthoDB" id="411615at2759"/>
<evidence type="ECO:0000256" key="1">
    <source>
        <dbReference type="SAM" id="MobiDB-lite"/>
    </source>
</evidence>
<gene>
    <name evidence="3" type="ORF">E5676_scaffold236G00450</name>
    <name evidence="2" type="ORF">E6C27_scaffold61G002540</name>
</gene>
<dbReference type="EMBL" id="SSTE01012822">
    <property type="protein sequence ID" value="KAA0048606.1"/>
    <property type="molecule type" value="Genomic_DNA"/>
</dbReference>
<dbReference type="PANTHER" id="PTHR11439">
    <property type="entry name" value="GAG-POL-RELATED RETROTRANSPOSON"/>
    <property type="match status" value="1"/>
</dbReference>
<evidence type="ECO:0000313" key="4">
    <source>
        <dbReference type="Proteomes" id="UP000321393"/>
    </source>
</evidence>
<evidence type="ECO:0000313" key="3">
    <source>
        <dbReference type="EMBL" id="TYK27190.1"/>
    </source>
</evidence>
<sequence>MPWSIKTPLFYLFSPNKALLFSASAPTLLNKMDVLSANIATFLTQYVPSFFLPHALRNFGVKQLLHPSILSIVFLPPFFRTSLHSKYYMHTMFSRLSFFHSSFASPQPFFTDTSVDLFPLFESTLDNELAQSAPTSTTLNQLSISDDSPKPTPDTSPRRSTWVREPLIHLQDYHYFSTIVFLVESTSYQEASSNPLWQKAMNDELQALKKMHTWDYVALPPGKRPIGCKWINKIKTHSDGTIERYKARLVAKGLLVVDAAKQWPLLQMDVKNDFFNGTLSEEVYMKPPPSTSPPPPPNKGIVLLLLYVDDMIITGNDPQAISDLQHYLGITDSNTASTSLHPNVHLTPYDGVPLEDVSLYWQLVGSLIYLTVTRPDIAYVAGDPTDRRSTKGYCFYLGDSLISWRSKKQSVVSRSSTESEYRALADATAKLLWLHWLLVDMGLPQQGPTLLHCDNHSAIKIAHNDVFHERIKHIENDCHFIHHHLLSNNLLLQPVSTTEQPAYIFTKNLPSTRFNQLLTKLKLTATLPP</sequence>
<protein>
    <submittedName>
        <fullName evidence="2 3">Mitochondrial protein</fullName>
    </submittedName>
</protein>
<dbReference type="Proteomes" id="UP000321947">
    <property type="component" value="Unassembled WGS sequence"/>
</dbReference>
<dbReference type="SUPFAM" id="SSF56672">
    <property type="entry name" value="DNA/RNA polymerases"/>
    <property type="match status" value="1"/>
</dbReference>
<reference evidence="4 5" key="1">
    <citation type="submission" date="2019-08" db="EMBL/GenBank/DDBJ databases">
        <title>Draft genome sequences of two oriental melons (Cucumis melo L. var makuwa).</title>
        <authorList>
            <person name="Kwon S.-Y."/>
        </authorList>
    </citation>
    <scope>NUCLEOTIDE SEQUENCE [LARGE SCALE GENOMIC DNA]</scope>
    <source>
        <strain evidence="5">cv. Chang Bougi</strain>
        <strain evidence="4">cv. SW 3</strain>
        <tissue evidence="2">Leaf</tissue>
    </source>
</reference>
<name>A0A5A7U305_CUCMM</name>
<comment type="caution">
    <text evidence="2">The sequence shown here is derived from an EMBL/GenBank/DDBJ whole genome shotgun (WGS) entry which is preliminary data.</text>
</comment>
<evidence type="ECO:0000313" key="2">
    <source>
        <dbReference type="EMBL" id="KAA0048606.1"/>
    </source>
</evidence>
<dbReference type="EMBL" id="SSTD01002896">
    <property type="protein sequence ID" value="TYK27190.1"/>
    <property type="molecule type" value="Genomic_DNA"/>
</dbReference>
<dbReference type="PANTHER" id="PTHR11439:SF461">
    <property type="entry name" value="OS10G0432200 PROTEIN"/>
    <property type="match status" value="1"/>
</dbReference>
<dbReference type="InterPro" id="IPR043502">
    <property type="entry name" value="DNA/RNA_pol_sf"/>
</dbReference>
<evidence type="ECO:0000313" key="5">
    <source>
        <dbReference type="Proteomes" id="UP000321947"/>
    </source>
</evidence>
<feature type="region of interest" description="Disordered" evidence="1">
    <location>
        <begin position="132"/>
        <end position="159"/>
    </location>
</feature>